<feature type="domain" description="Sec16 central conserved" evidence="13">
    <location>
        <begin position="892"/>
        <end position="1004"/>
    </location>
</feature>
<dbReference type="GO" id="GO:0070971">
    <property type="term" value="C:endoplasmic reticulum exit site"/>
    <property type="evidence" value="ECO:0007669"/>
    <property type="project" value="UniProtKB-ARBA"/>
</dbReference>
<feature type="compositionally biased region" description="Low complexity" evidence="11">
    <location>
        <begin position="672"/>
        <end position="683"/>
    </location>
</feature>
<feature type="compositionally biased region" description="Basic and acidic residues" evidence="11">
    <location>
        <begin position="179"/>
        <end position="188"/>
    </location>
</feature>
<evidence type="ECO:0000256" key="9">
    <source>
        <dbReference type="ARBA" id="ARBA00024687"/>
    </source>
</evidence>
<evidence type="ECO:0000256" key="11">
    <source>
        <dbReference type="SAM" id="MobiDB-lite"/>
    </source>
</evidence>
<feature type="compositionally biased region" description="Polar residues" evidence="11">
    <location>
        <begin position="457"/>
        <end position="472"/>
    </location>
</feature>
<proteinExistence type="inferred from homology"/>
<keyword evidence="5 10" id="KW-0931">ER-Golgi transport</keyword>
<name>A0A0G2JAZ3_9EURO</name>
<dbReference type="Pfam" id="PF12932">
    <property type="entry name" value="Sec16"/>
    <property type="match status" value="1"/>
</dbReference>
<dbReference type="GO" id="GO:0006914">
    <property type="term" value="P:autophagy"/>
    <property type="evidence" value="ECO:0007669"/>
    <property type="project" value="UniProtKB-KW"/>
</dbReference>
<gene>
    <name evidence="15" type="ORF">EMCG_07695</name>
</gene>
<evidence type="ECO:0000313" key="16">
    <source>
        <dbReference type="Proteomes" id="UP000034164"/>
    </source>
</evidence>
<dbReference type="PANTHER" id="PTHR13402:SF6">
    <property type="entry name" value="SECRETORY 16, ISOFORM I"/>
    <property type="match status" value="1"/>
</dbReference>
<evidence type="ECO:0000256" key="5">
    <source>
        <dbReference type="ARBA" id="ARBA00022892"/>
    </source>
</evidence>
<keyword evidence="6 10" id="KW-0653">Protein transport</keyword>
<feature type="compositionally biased region" description="Low complexity" evidence="11">
    <location>
        <begin position="324"/>
        <end position="335"/>
    </location>
</feature>
<dbReference type="InterPro" id="IPR024468">
    <property type="entry name" value="Sec16_N"/>
</dbReference>
<feature type="region of interest" description="Disordered" evidence="11">
    <location>
        <begin position="1678"/>
        <end position="1818"/>
    </location>
</feature>
<feature type="compositionally biased region" description="Polar residues" evidence="11">
    <location>
        <begin position="690"/>
        <end position="704"/>
    </location>
</feature>
<feature type="compositionally biased region" description="Polar residues" evidence="11">
    <location>
        <begin position="405"/>
        <end position="427"/>
    </location>
</feature>
<feature type="compositionally biased region" description="Polar residues" evidence="11">
    <location>
        <begin position="26"/>
        <end position="42"/>
    </location>
</feature>
<dbReference type="GO" id="GO:0007030">
    <property type="term" value="P:Golgi organization"/>
    <property type="evidence" value="ECO:0007669"/>
    <property type="project" value="TreeGrafter"/>
</dbReference>
<feature type="region of interest" description="Disordered" evidence="11">
    <location>
        <begin position="320"/>
        <end position="354"/>
    </location>
</feature>
<comment type="caution">
    <text evidence="15">The sequence shown here is derived from an EMBL/GenBank/DDBJ whole genome shotgun (WGS) entry which is preliminary data.</text>
</comment>
<feature type="compositionally biased region" description="Polar residues" evidence="11">
    <location>
        <begin position="1447"/>
        <end position="1469"/>
    </location>
</feature>
<dbReference type="EMBL" id="LCZI01000449">
    <property type="protein sequence ID" value="KKZ66581.1"/>
    <property type="molecule type" value="Genomic_DNA"/>
</dbReference>
<keyword evidence="3 10" id="KW-0813">Transport</keyword>
<evidence type="ECO:0000256" key="3">
    <source>
        <dbReference type="ARBA" id="ARBA00022448"/>
    </source>
</evidence>
<evidence type="ECO:0000256" key="10">
    <source>
        <dbReference type="RuleBase" id="RU364101"/>
    </source>
</evidence>
<dbReference type="InterPro" id="IPR024340">
    <property type="entry name" value="Sec16_CCD"/>
</dbReference>
<evidence type="ECO:0000256" key="1">
    <source>
        <dbReference type="ARBA" id="ARBA00004397"/>
    </source>
</evidence>
<feature type="compositionally biased region" description="Polar residues" evidence="11">
    <location>
        <begin position="191"/>
        <end position="204"/>
    </location>
</feature>
<feature type="compositionally biased region" description="Low complexity" evidence="11">
    <location>
        <begin position="517"/>
        <end position="530"/>
    </location>
</feature>
<feature type="region of interest" description="Disordered" evidence="11">
    <location>
        <begin position="1"/>
        <end position="213"/>
    </location>
</feature>
<feature type="region of interest" description="Disordered" evidence="11">
    <location>
        <begin position="399"/>
        <end position="830"/>
    </location>
</feature>
<keyword evidence="8 10" id="KW-0472">Membrane</keyword>
<protein>
    <recommendedName>
        <fullName evidence="10">Protein transport protein sec16</fullName>
    </recommendedName>
</protein>
<dbReference type="PANTHER" id="PTHR13402">
    <property type="entry name" value="RGPR-RELATED"/>
    <property type="match status" value="1"/>
</dbReference>
<feature type="domain" description="Sec16 Sec23-binding" evidence="12">
    <location>
        <begin position="1064"/>
        <end position="1369"/>
    </location>
</feature>
<comment type="function">
    <text evidence="9 10">Involved in the initiation of assembly of the COPII coat required for the formation of transport vesicles from the endoplasmic reticulum (ER) and the selection of cargo molecules. Also involved in autophagy.</text>
</comment>
<evidence type="ECO:0000256" key="4">
    <source>
        <dbReference type="ARBA" id="ARBA00022824"/>
    </source>
</evidence>
<dbReference type="GO" id="GO:0015031">
    <property type="term" value="P:protein transport"/>
    <property type="evidence" value="ECO:0007669"/>
    <property type="project" value="UniProtKB-KW"/>
</dbReference>
<dbReference type="Proteomes" id="UP000034164">
    <property type="component" value="Unassembled WGS sequence"/>
</dbReference>
<dbReference type="Pfam" id="PF12931">
    <property type="entry name" value="TPR_Sec16"/>
    <property type="match status" value="1"/>
</dbReference>
<dbReference type="GO" id="GO:0012507">
    <property type="term" value="C:ER to Golgi transport vesicle membrane"/>
    <property type="evidence" value="ECO:0007669"/>
    <property type="project" value="TreeGrafter"/>
</dbReference>
<dbReference type="Gene3D" id="1.25.40.1030">
    <property type="match status" value="1"/>
</dbReference>
<evidence type="ECO:0000259" key="14">
    <source>
        <dbReference type="Pfam" id="PF12935"/>
    </source>
</evidence>
<evidence type="ECO:0000313" key="15">
    <source>
        <dbReference type="EMBL" id="KKZ66581.1"/>
    </source>
</evidence>
<feature type="compositionally biased region" description="Polar residues" evidence="11">
    <location>
        <begin position="1486"/>
        <end position="1503"/>
    </location>
</feature>
<sequence length="1818" mass="197148">MIHPGSWNPALRPDNSPKKDSFLSLADSSSTPLPAKPSTPSRNVLPPTPPPPSSTYGDSPAESAPAELSHDPPDSVLGGERGTDVQTEHSSSQDERMETANDLASDDLSANVHEPVRPPPTEQEAISKPMRSEGFPWRNDADTDSTWGVSRSTTDPFDGVGMTDRTNSFPNLDEPINLDSHESGHPETTDDTSNQETTNQQSPVERSLYLNSDEHNDFLPWSATSIDEDPSAQFFNQLNTQTKPIYTPLEAESRFEEGLPLVDNTEPSSPTDDNNQVDSIDAIFKEDESVDDSRFFASKSDMPPFNRKSTSQVLDSLHFEHGQTTADLPTDATPTRNMLDASENPPAPKEAPEDDLVERWKAALDDDDLLIDDDLDAPQAIEENLTNGTSEDTFANYLSEPVQASPLSTQQPPRVNPYTPHQPSSSDMMPAFSGSDYGLRNGNATAGAFAAPVRQYSGDSNSSKPESFSNQAKAGYQSPYDLPMDIIRPKHRTSQPPVPQPLPTAHAPSVQPPPRKSSMTATRPSSSSSAYAPLKPTPPPLSRRETERAPSSNFFEELPFVSRPRPSTTAKYAPPQTVAQPMAPPPSNSTPPSVFPTPDLSREASDQFQLQKPERLDPYSSLPVPPGQTVSGPSGRYSPRPPTLHLGSKPPSSPRYSPAPPPSSGPPPSNKYTSQPPTSYPPSNILHFQPRTSSPLAQQENVSQAYPHPAHPPAEFSPTSLPGPSSRHPPDQTLSPPSNLRSQTMPSNQYLPYMGSGTGPVPQFTDHFPQPSPPVGNTHEPTSSHNQTPLASTNMHSYPPPPSTLVQHEQFLEQQPRPPRRSQTQSPSRLQYEPMLSNAPEPFQRPASVHSPVTSLQLQHQQGIKEAPSAELDFIYPTDGQELDPLQRWKGAPIFKFGFGGVIASSFPKRTPRYATGQLVPKIKPTPGETKVRPVGDFISQREPPVKFPGPLRSKSKKKDVIAWLSSMISRFENEGTSVDTSPQQHNEKILLWKIMRVMVEHDGLLAGSPEVENSVRSILSPIPETSRASSEAFGFHSQLSCVYESISGEAQSEPMNVDGMECIRRSLLAGGREKAVWEAVDRRLWGHAMLISSTLDKSLWKQVMQEFIRREVKAVGNNTESMAALYEIFAGNLEESVDELVPPSARAGLQMVSKIGGPGHAKNALSGLDKWQETLCLILCNRSPDDHVALLALSRLLSSYGRIEASHICALFSKSPSVPLVFSGPDDPQSQIALLGTDHRRYPFTFANDLNSILLTEVYEFALSILSGSTTAIAPHFQAFKLQHALSLAENGSKAEAQQYCDAIGAILKSTTKPSPYYHPRFFYELDELTSRLRQSPTGGSSSWMSKPSMEKVSGSILAKFNSFIAGDDSDGASTGSVKAGDADIGPFAKMVGTPPISRSPSVHDAYAAFGTSQPIPTIPPTSRYAPGNQYAPYSSPDQPRGRGSLDSQRSPPSTSRSYSQGRPSQELNRGMENNYHPMAPQHLYSPSSVQGRGSTPPQQSAYAHLAPVEEIQSSQGSEHAGPEQPIHFGGYQPTFNERSSMEQESGPPAAQHTGYEPSAGTTSYEPPSYAPEPVNADESDKEKPKKSFMDDDDDDFATRDEAVRKAEKERRAREADEAFKKAAEEDAKRPTGEKKGWFSWWSKKDPNANTGGPIRAKLGEENSFYYDKELKRWVNKKDPNSATATAHSTPPPPKGLAPPSRSVSANNVSPPAGNYIPTSGSAPTLAPPPNPSSGPASQAGDSSPQNLSPGLPAFAPSSASPFLMPRSVSAGPPSRPGTALSNASSIDDLIGAPQARKGNTVRGKKKGRGYVDVMAK</sequence>
<dbReference type="GO" id="GO:0005789">
    <property type="term" value="C:endoplasmic reticulum membrane"/>
    <property type="evidence" value="ECO:0007669"/>
    <property type="project" value="UniProtKB-SubCell"/>
</dbReference>
<dbReference type="Pfam" id="PF12935">
    <property type="entry name" value="Sec16_N"/>
    <property type="match status" value="1"/>
</dbReference>
<comment type="subcellular location">
    <subcellularLocation>
        <location evidence="1">Endoplasmic reticulum membrane</location>
        <topology evidence="1">Peripheral membrane protein</topology>
        <orientation evidence="1">Cytoplasmic side</orientation>
    </subcellularLocation>
</comment>
<dbReference type="FunFam" id="1.25.40.1030:FF:000008">
    <property type="entry name" value="Protein transport protein sec16"/>
    <property type="match status" value="1"/>
</dbReference>
<accession>A0A0G2JAZ3</accession>
<comment type="similarity">
    <text evidence="2 10">Belongs to the SEC16 family.</text>
</comment>
<reference evidence="16" key="1">
    <citation type="journal article" date="2015" name="PLoS Genet.">
        <title>The dynamic genome and transcriptome of the human fungal pathogen Blastomyces and close relative Emmonsia.</title>
        <authorList>
            <person name="Munoz J.F."/>
            <person name="Gauthier G.M."/>
            <person name="Desjardins C.A."/>
            <person name="Gallo J.E."/>
            <person name="Holder J."/>
            <person name="Sullivan T.D."/>
            <person name="Marty A.J."/>
            <person name="Carmen J.C."/>
            <person name="Chen Z."/>
            <person name="Ding L."/>
            <person name="Gujja S."/>
            <person name="Magrini V."/>
            <person name="Misas E."/>
            <person name="Mitreva M."/>
            <person name="Priest M."/>
            <person name="Saif S."/>
            <person name="Whiston E.A."/>
            <person name="Young S."/>
            <person name="Zeng Q."/>
            <person name="Goldman W.E."/>
            <person name="Mardis E.R."/>
            <person name="Taylor J.W."/>
            <person name="McEwen J.G."/>
            <person name="Clay O.K."/>
            <person name="Klein B.S."/>
            <person name="Cuomo C.A."/>
        </authorList>
    </citation>
    <scope>NUCLEOTIDE SEQUENCE [LARGE SCALE GENOMIC DNA]</scope>
    <source>
        <strain evidence="16">UAMH 3008</strain>
    </source>
</reference>
<feature type="compositionally biased region" description="Pro residues" evidence="11">
    <location>
        <begin position="582"/>
        <end position="595"/>
    </location>
</feature>
<feature type="compositionally biased region" description="Basic and acidic residues" evidence="11">
    <location>
        <begin position="81"/>
        <end position="99"/>
    </location>
</feature>
<feature type="compositionally biased region" description="Polar residues" evidence="11">
    <location>
        <begin position="779"/>
        <end position="796"/>
    </location>
</feature>
<keyword evidence="7 10" id="KW-0072">Autophagy</keyword>
<feature type="compositionally biased region" description="Pro residues" evidence="11">
    <location>
        <begin position="651"/>
        <end position="669"/>
    </location>
</feature>
<feature type="compositionally biased region" description="Polar residues" evidence="11">
    <location>
        <begin position="732"/>
        <end position="750"/>
    </location>
</feature>
<evidence type="ECO:0000256" key="2">
    <source>
        <dbReference type="ARBA" id="ARBA00005927"/>
    </source>
</evidence>
<dbReference type="InterPro" id="IPR024298">
    <property type="entry name" value="Sec16_Sec23-bd"/>
</dbReference>
<feature type="region of interest" description="Disordered" evidence="11">
    <location>
        <begin position="1414"/>
        <end position="1663"/>
    </location>
</feature>
<feature type="compositionally biased region" description="Basic and acidic residues" evidence="11">
    <location>
        <begin position="1598"/>
        <end position="1648"/>
    </location>
</feature>
<dbReference type="CDD" id="cd09233">
    <property type="entry name" value="ACE1-Sec16-like"/>
    <property type="match status" value="1"/>
</dbReference>
<dbReference type="GO" id="GO:0016192">
    <property type="term" value="P:vesicle-mediated transport"/>
    <property type="evidence" value="ECO:0007669"/>
    <property type="project" value="UniProtKB-KW"/>
</dbReference>
<evidence type="ECO:0000256" key="7">
    <source>
        <dbReference type="ARBA" id="ARBA00023006"/>
    </source>
</evidence>
<feature type="compositionally biased region" description="Polar residues" evidence="11">
    <location>
        <begin position="144"/>
        <end position="155"/>
    </location>
</feature>
<evidence type="ECO:0000259" key="12">
    <source>
        <dbReference type="Pfam" id="PF12931"/>
    </source>
</evidence>
<feature type="domain" description="Sec16 N-terminal" evidence="14">
    <location>
        <begin position="223"/>
        <end position="420"/>
    </location>
</feature>
<dbReference type="VEuPathDB" id="FungiDB:EMCG_07695"/>
<evidence type="ECO:0000256" key="6">
    <source>
        <dbReference type="ARBA" id="ARBA00022927"/>
    </source>
</evidence>
<evidence type="ECO:0000256" key="8">
    <source>
        <dbReference type="ARBA" id="ARBA00023136"/>
    </source>
</evidence>
<dbReference type="OrthoDB" id="8918678at2759"/>
<evidence type="ECO:0000259" key="13">
    <source>
        <dbReference type="Pfam" id="PF12932"/>
    </source>
</evidence>
<dbReference type="GO" id="GO:0070973">
    <property type="term" value="P:protein localization to endoplasmic reticulum exit site"/>
    <property type="evidence" value="ECO:0007669"/>
    <property type="project" value="TreeGrafter"/>
</dbReference>
<organism evidence="15 16">
    <name type="scientific">[Emmonsia] crescens</name>
    <dbReference type="NCBI Taxonomy" id="73230"/>
    <lineage>
        <taxon>Eukaryota</taxon>
        <taxon>Fungi</taxon>
        <taxon>Dikarya</taxon>
        <taxon>Ascomycota</taxon>
        <taxon>Pezizomycotina</taxon>
        <taxon>Eurotiomycetes</taxon>
        <taxon>Eurotiomycetidae</taxon>
        <taxon>Onygenales</taxon>
        <taxon>Ajellomycetaceae</taxon>
        <taxon>Emergomyces</taxon>
    </lineage>
</organism>
<feature type="compositionally biased region" description="Basic and acidic residues" evidence="11">
    <location>
        <begin position="1580"/>
        <end position="1591"/>
    </location>
</feature>
<keyword evidence="4 10" id="KW-0256">Endoplasmic reticulum</keyword>